<dbReference type="CDD" id="cd15457">
    <property type="entry name" value="NADAR"/>
    <property type="match status" value="1"/>
</dbReference>
<comment type="catalytic activity">
    <reaction evidence="1">
        <text>5-amino-6-(5-phospho-D-ribosylamino)uracil + H2O = 5,6-diaminouracil + D-ribose 5-phosphate</text>
        <dbReference type="Rhea" id="RHEA:55020"/>
        <dbReference type="ChEBI" id="CHEBI:15377"/>
        <dbReference type="ChEBI" id="CHEBI:46252"/>
        <dbReference type="ChEBI" id="CHEBI:58453"/>
        <dbReference type="ChEBI" id="CHEBI:78346"/>
    </reaction>
</comment>
<proteinExistence type="predicted"/>
<sequence length="184" mass="21164">MSDLKYLENLQELVKHGQHFDYLGFWGHTSKQKGVVDKSCFSQWYPAVFNVDGTEYKTAEHYMMAQKAKLFQDGEIFQKILQTETPDQAKALGRKVQNYDEELWKAKRFDIVVQGNLAKFSQHKDLKDFLLSTKNKVLVEASPVDRVWGIGLPADHADAMNPEVWQGLNLLGFALMEVRKQLAQ</sequence>
<evidence type="ECO:0000313" key="4">
    <source>
        <dbReference type="EMBL" id="SPL69270.1"/>
    </source>
</evidence>
<evidence type="ECO:0000313" key="5">
    <source>
        <dbReference type="Proteomes" id="UP000245974"/>
    </source>
</evidence>
<evidence type="ECO:0000259" key="3">
    <source>
        <dbReference type="Pfam" id="PF08719"/>
    </source>
</evidence>
<comment type="catalytic activity">
    <reaction evidence="2">
        <text>2,5-diamino-6-hydroxy-4-(5-phosphoribosylamino)-pyrimidine + H2O = 2,5,6-triamino-4-hydroxypyrimidine + D-ribose 5-phosphate</text>
        <dbReference type="Rhea" id="RHEA:23436"/>
        <dbReference type="ChEBI" id="CHEBI:15377"/>
        <dbReference type="ChEBI" id="CHEBI:58614"/>
        <dbReference type="ChEBI" id="CHEBI:78346"/>
        <dbReference type="ChEBI" id="CHEBI:137796"/>
    </reaction>
</comment>
<name>A0A2U3MV03_9GAMM</name>
<dbReference type="RefSeq" id="WP_121972808.1">
    <property type="nucleotide sequence ID" value="NZ_OOGT01000011.1"/>
</dbReference>
<organism evidence="4 5">
    <name type="scientific">Acinetobacter stercoris</name>
    <dbReference type="NCBI Taxonomy" id="2126983"/>
    <lineage>
        <taxon>Bacteria</taxon>
        <taxon>Pseudomonadati</taxon>
        <taxon>Pseudomonadota</taxon>
        <taxon>Gammaproteobacteria</taxon>
        <taxon>Moraxellales</taxon>
        <taxon>Moraxellaceae</taxon>
        <taxon>Acinetobacter</taxon>
    </lineage>
</organism>
<protein>
    <submittedName>
        <fullName evidence="4">Swarming motility protein YbiA</fullName>
    </submittedName>
</protein>
<dbReference type="InterPro" id="IPR012816">
    <property type="entry name" value="NADAR"/>
</dbReference>
<accession>A0A2U3MV03</accession>
<dbReference type="SUPFAM" id="SSF143990">
    <property type="entry name" value="YbiA-like"/>
    <property type="match status" value="1"/>
</dbReference>
<dbReference type="OrthoDB" id="67297at2"/>
<gene>
    <name evidence="4" type="primary">ybiA</name>
    <name evidence="4" type="ORF">KPC_0448</name>
</gene>
<dbReference type="AlphaFoldDB" id="A0A2U3MV03"/>
<reference evidence="5" key="1">
    <citation type="submission" date="2018-03" db="EMBL/GenBank/DDBJ databases">
        <authorList>
            <person name="Blom J."/>
        </authorList>
    </citation>
    <scope>NUCLEOTIDE SEQUENCE [LARGE SCALE GENOMIC DNA]</scope>
    <source>
        <strain evidence="5">KPC-SM-21</strain>
    </source>
</reference>
<evidence type="ECO:0000256" key="2">
    <source>
        <dbReference type="ARBA" id="ARBA00000751"/>
    </source>
</evidence>
<evidence type="ECO:0000256" key="1">
    <source>
        <dbReference type="ARBA" id="ARBA00000022"/>
    </source>
</evidence>
<dbReference type="Gene3D" id="1.10.357.40">
    <property type="entry name" value="YbiA-like"/>
    <property type="match status" value="1"/>
</dbReference>
<dbReference type="EMBL" id="OOGT01000011">
    <property type="protein sequence ID" value="SPL69270.1"/>
    <property type="molecule type" value="Genomic_DNA"/>
</dbReference>
<feature type="domain" description="NADAR" evidence="3">
    <location>
        <begin position="25"/>
        <end position="182"/>
    </location>
</feature>
<keyword evidence="5" id="KW-1185">Reference proteome</keyword>
<dbReference type="Proteomes" id="UP000245974">
    <property type="component" value="Unassembled WGS sequence"/>
</dbReference>
<dbReference type="NCBIfam" id="TIGR02464">
    <property type="entry name" value="ribofla_fusion"/>
    <property type="match status" value="1"/>
</dbReference>
<dbReference type="Pfam" id="PF08719">
    <property type="entry name" value="NADAR"/>
    <property type="match status" value="1"/>
</dbReference>
<dbReference type="InParanoid" id="A0A2U3MV03"/>
<dbReference type="FunCoup" id="A0A2U3MV03">
    <property type="interactions" value="102"/>
</dbReference>
<dbReference type="InterPro" id="IPR037238">
    <property type="entry name" value="YbiA-like_sf"/>
</dbReference>